<evidence type="ECO:0000256" key="5">
    <source>
        <dbReference type="ARBA" id="ARBA00022553"/>
    </source>
</evidence>
<evidence type="ECO:0000259" key="15">
    <source>
        <dbReference type="PROSITE" id="PS50109"/>
    </source>
</evidence>
<dbReference type="InterPro" id="IPR003661">
    <property type="entry name" value="HisK_dim/P_dom"/>
</dbReference>
<dbReference type="SMART" id="SM00387">
    <property type="entry name" value="HATPase_c"/>
    <property type="match status" value="1"/>
</dbReference>
<dbReference type="Pfam" id="PF00512">
    <property type="entry name" value="HisKA"/>
    <property type="match status" value="1"/>
</dbReference>
<dbReference type="InterPro" id="IPR036097">
    <property type="entry name" value="HisK_dim/P_sf"/>
</dbReference>
<evidence type="ECO:0000256" key="4">
    <source>
        <dbReference type="ARBA" id="ARBA00022475"/>
    </source>
</evidence>
<dbReference type="PROSITE" id="PS50109">
    <property type="entry name" value="HIS_KIN"/>
    <property type="match status" value="1"/>
</dbReference>
<dbReference type="Pfam" id="PF02518">
    <property type="entry name" value="HATPase_c"/>
    <property type="match status" value="1"/>
</dbReference>
<keyword evidence="10" id="KW-0067">ATP-binding</keyword>
<accession>A0A1T4XMV5</accession>
<dbReference type="PRINTS" id="PR00344">
    <property type="entry name" value="BCTRLSENSOR"/>
</dbReference>
<feature type="transmembrane region" description="Helical" evidence="14">
    <location>
        <begin position="158"/>
        <end position="179"/>
    </location>
</feature>
<keyword evidence="6" id="KW-0808">Transferase</keyword>
<evidence type="ECO:0000256" key="9">
    <source>
        <dbReference type="ARBA" id="ARBA00022777"/>
    </source>
</evidence>
<evidence type="ECO:0000256" key="1">
    <source>
        <dbReference type="ARBA" id="ARBA00000085"/>
    </source>
</evidence>
<dbReference type="Gene3D" id="6.10.340.10">
    <property type="match status" value="1"/>
</dbReference>
<dbReference type="InterPro" id="IPR036890">
    <property type="entry name" value="HATPase_C_sf"/>
</dbReference>
<dbReference type="Gene3D" id="3.30.565.10">
    <property type="entry name" value="Histidine kinase-like ATPase, C-terminal domain"/>
    <property type="match status" value="1"/>
</dbReference>
<dbReference type="Pfam" id="PF00672">
    <property type="entry name" value="HAMP"/>
    <property type="match status" value="1"/>
</dbReference>
<dbReference type="SMART" id="SM00388">
    <property type="entry name" value="HisKA"/>
    <property type="match status" value="1"/>
</dbReference>
<evidence type="ECO:0000256" key="8">
    <source>
        <dbReference type="ARBA" id="ARBA00022741"/>
    </source>
</evidence>
<dbReference type="CDD" id="cd06225">
    <property type="entry name" value="HAMP"/>
    <property type="match status" value="1"/>
</dbReference>
<dbReference type="Proteomes" id="UP000190460">
    <property type="component" value="Unassembled WGS sequence"/>
</dbReference>
<reference evidence="18" key="1">
    <citation type="submission" date="2017-02" db="EMBL/GenBank/DDBJ databases">
        <authorList>
            <person name="Varghese N."/>
            <person name="Submissions S."/>
        </authorList>
    </citation>
    <scope>NUCLEOTIDE SEQUENCE [LARGE SCALE GENOMIC DNA]</scope>
    <source>
        <strain evidence="18">ATCC 49788</strain>
    </source>
</reference>
<dbReference type="AlphaFoldDB" id="A0A1T4XMV5"/>
<dbReference type="Gene3D" id="1.10.287.130">
    <property type="match status" value="1"/>
</dbReference>
<evidence type="ECO:0000256" key="12">
    <source>
        <dbReference type="ARBA" id="ARBA00023012"/>
    </source>
</evidence>
<comment type="catalytic activity">
    <reaction evidence="1">
        <text>ATP + protein L-histidine = ADP + protein N-phospho-L-histidine.</text>
        <dbReference type="EC" id="2.7.13.3"/>
    </reaction>
</comment>
<feature type="domain" description="Histidine kinase" evidence="15">
    <location>
        <begin position="240"/>
        <end position="456"/>
    </location>
</feature>
<evidence type="ECO:0000256" key="3">
    <source>
        <dbReference type="ARBA" id="ARBA00012438"/>
    </source>
</evidence>
<name>A0A1T4XMV5_9GAMM</name>
<dbReference type="GO" id="GO:0000155">
    <property type="term" value="F:phosphorelay sensor kinase activity"/>
    <property type="evidence" value="ECO:0007669"/>
    <property type="project" value="InterPro"/>
</dbReference>
<dbReference type="GO" id="GO:0005886">
    <property type="term" value="C:plasma membrane"/>
    <property type="evidence" value="ECO:0007669"/>
    <property type="project" value="UniProtKB-SubCell"/>
</dbReference>
<evidence type="ECO:0000313" key="17">
    <source>
        <dbReference type="EMBL" id="SKA90733.1"/>
    </source>
</evidence>
<dbReference type="InterPro" id="IPR004358">
    <property type="entry name" value="Sig_transdc_His_kin-like_C"/>
</dbReference>
<dbReference type="STRING" id="92487.SAMN02745130_03179"/>
<dbReference type="PROSITE" id="PS50885">
    <property type="entry name" value="HAMP"/>
    <property type="match status" value="1"/>
</dbReference>
<evidence type="ECO:0000256" key="14">
    <source>
        <dbReference type="SAM" id="Phobius"/>
    </source>
</evidence>
<keyword evidence="18" id="KW-1185">Reference proteome</keyword>
<dbReference type="InterPro" id="IPR050398">
    <property type="entry name" value="HssS/ArlS-like"/>
</dbReference>
<evidence type="ECO:0000259" key="16">
    <source>
        <dbReference type="PROSITE" id="PS50885"/>
    </source>
</evidence>
<dbReference type="InterPro" id="IPR003594">
    <property type="entry name" value="HATPase_dom"/>
</dbReference>
<dbReference type="InterPro" id="IPR003660">
    <property type="entry name" value="HAMP_dom"/>
</dbReference>
<keyword evidence="13 14" id="KW-0472">Membrane</keyword>
<dbReference type="SUPFAM" id="SSF158472">
    <property type="entry name" value="HAMP domain-like"/>
    <property type="match status" value="1"/>
</dbReference>
<protein>
    <recommendedName>
        <fullName evidence="3">histidine kinase</fullName>
        <ecNumber evidence="3">2.7.13.3</ecNumber>
    </recommendedName>
</protein>
<gene>
    <name evidence="17" type="ORF">SAMN02745130_03179</name>
</gene>
<keyword evidence="9 17" id="KW-0418">Kinase</keyword>
<keyword evidence="5" id="KW-0597">Phosphoprotein</keyword>
<evidence type="ECO:0000256" key="11">
    <source>
        <dbReference type="ARBA" id="ARBA00022989"/>
    </source>
</evidence>
<feature type="domain" description="HAMP" evidence="16">
    <location>
        <begin position="177"/>
        <end position="232"/>
    </location>
</feature>
<dbReference type="SUPFAM" id="SSF55874">
    <property type="entry name" value="ATPase domain of HSP90 chaperone/DNA topoisomerase II/histidine kinase"/>
    <property type="match status" value="1"/>
</dbReference>
<organism evidence="17 18">
    <name type="scientific">Thiothrix eikelboomii</name>
    <dbReference type="NCBI Taxonomy" id="92487"/>
    <lineage>
        <taxon>Bacteria</taxon>
        <taxon>Pseudomonadati</taxon>
        <taxon>Pseudomonadota</taxon>
        <taxon>Gammaproteobacteria</taxon>
        <taxon>Thiotrichales</taxon>
        <taxon>Thiotrichaceae</taxon>
        <taxon>Thiothrix</taxon>
    </lineage>
</organism>
<dbReference type="PANTHER" id="PTHR45528:SF1">
    <property type="entry name" value="SENSOR HISTIDINE KINASE CPXA"/>
    <property type="match status" value="1"/>
</dbReference>
<dbReference type="PANTHER" id="PTHR45528">
    <property type="entry name" value="SENSOR HISTIDINE KINASE CPXA"/>
    <property type="match status" value="1"/>
</dbReference>
<keyword evidence="12" id="KW-0902">Two-component regulatory system</keyword>
<evidence type="ECO:0000256" key="6">
    <source>
        <dbReference type="ARBA" id="ARBA00022679"/>
    </source>
</evidence>
<keyword evidence="11 14" id="KW-1133">Transmembrane helix</keyword>
<comment type="subcellular location">
    <subcellularLocation>
        <location evidence="2">Cell membrane</location>
        <topology evidence="2">Multi-pass membrane protein</topology>
    </subcellularLocation>
</comment>
<dbReference type="CDD" id="cd00082">
    <property type="entry name" value="HisKA"/>
    <property type="match status" value="1"/>
</dbReference>
<dbReference type="GO" id="GO:0005524">
    <property type="term" value="F:ATP binding"/>
    <property type="evidence" value="ECO:0007669"/>
    <property type="project" value="UniProtKB-KW"/>
</dbReference>
<dbReference type="EMBL" id="FUYB01000019">
    <property type="protein sequence ID" value="SKA90733.1"/>
    <property type="molecule type" value="Genomic_DNA"/>
</dbReference>
<evidence type="ECO:0000256" key="10">
    <source>
        <dbReference type="ARBA" id="ARBA00022840"/>
    </source>
</evidence>
<keyword evidence="8" id="KW-0547">Nucleotide-binding</keyword>
<dbReference type="EC" id="2.7.13.3" evidence="3"/>
<sequence>MIGRLFWKILLTFWLTLLVAGGSAALAVWWHHRALQSVSEDVVIRPSSILSVQAAANTFRFGGKEAVYNMLLEQSQEAPAHLQVYAVDANHQELLGRSVPASTLERIRKSVDLKVSPPIARSVQAQDQELIFFAPLSGQFPEFQKPNRLPARYRDLTWPWYLSGLIVSFISSFLLAWHFSKPVRLLSKAFKSLAQGDLNTRISSEIGWRRDEIADLGHDFDHMAGQLQNLMTSQRRLLHDVSHELRSPLARLQVSIGLARQQPEHTQATLDRIEYEAERLDKLVGEVLTLSRLEAGVAPSTDEYVDVLELLDTVVDDARFEASALNRSVVLHSSDDASLIIPAHGELLYRALENVVRNALHHTPPETTVTVTAYQHKATNTLHITVDDQGSGVPPEEIDLIFEPFQRSSQTSNQYQGYGLGLAIARRAIDSHSGRIRASNRPEGGLRISIELPLQARQVSEPLEPK</sequence>
<evidence type="ECO:0000313" key="18">
    <source>
        <dbReference type="Proteomes" id="UP000190460"/>
    </source>
</evidence>
<keyword evidence="4" id="KW-1003">Cell membrane</keyword>
<keyword evidence="7 14" id="KW-0812">Transmembrane</keyword>
<proteinExistence type="predicted"/>
<evidence type="ECO:0000256" key="7">
    <source>
        <dbReference type="ARBA" id="ARBA00022692"/>
    </source>
</evidence>
<evidence type="ECO:0000256" key="13">
    <source>
        <dbReference type="ARBA" id="ARBA00023136"/>
    </source>
</evidence>
<dbReference type="InterPro" id="IPR005467">
    <property type="entry name" value="His_kinase_dom"/>
</dbReference>
<evidence type="ECO:0000256" key="2">
    <source>
        <dbReference type="ARBA" id="ARBA00004651"/>
    </source>
</evidence>
<dbReference type="SUPFAM" id="SSF47384">
    <property type="entry name" value="Homodimeric domain of signal transducing histidine kinase"/>
    <property type="match status" value="1"/>
</dbReference>
<dbReference type="SMART" id="SM00304">
    <property type="entry name" value="HAMP"/>
    <property type="match status" value="1"/>
</dbReference>
<dbReference type="RefSeq" id="WP_234975903.1">
    <property type="nucleotide sequence ID" value="NZ_FUYB01000019.1"/>
</dbReference>